<dbReference type="GO" id="GO:0005886">
    <property type="term" value="C:plasma membrane"/>
    <property type="evidence" value="ECO:0007669"/>
    <property type="project" value="TreeGrafter"/>
</dbReference>
<dbReference type="PANTHER" id="PTHR11562:SF17">
    <property type="entry name" value="RE54080P-RELATED"/>
    <property type="match status" value="1"/>
</dbReference>
<feature type="domain" description="Cation efflux protein transmembrane" evidence="7">
    <location>
        <begin position="42"/>
        <end position="233"/>
    </location>
</feature>
<evidence type="ECO:0000256" key="3">
    <source>
        <dbReference type="ARBA" id="ARBA00022906"/>
    </source>
</evidence>
<dbReference type="EMBL" id="AKWZ02000003">
    <property type="protein sequence ID" value="EPG75538.1"/>
    <property type="molecule type" value="Genomic_DNA"/>
</dbReference>
<name>S3V2B9_9LEPT</name>
<comment type="subcellular location">
    <subcellularLocation>
        <location evidence="1">Membrane</location>
        <topology evidence="1">Multi-pass membrane protein</topology>
    </subcellularLocation>
</comment>
<evidence type="ECO:0000259" key="7">
    <source>
        <dbReference type="Pfam" id="PF01545"/>
    </source>
</evidence>
<feature type="transmembrane region" description="Helical" evidence="6">
    <location>
        <begin position="175"/>
        <end position="196"/>
    </location>
</feature>
<keyword evidence="5 6" id="KW-0472">Membrane</keyword>
<sequence length="350" mass="39469">MSARMIKSANSKRIRDRTATPVDPFLNQTILRPRRKGTVGSLLIALLLSLGIFAWEIWGSAQSHSLALLADAGHVISDSFAFLLSLTAVLIADRKPNHRMNFGYFRVEVLTAFLNSLLIFGISAYILIEAWERIKSGHKVVPDLMLAFSLGTVVLNLISVWILRRIVGDNINLRSAYLHVLSDLLATVAVVIGAILIRYTHWNWIDPLISVLLSFLILKSAGSILKESLSILLEASPNPDEWDHLQKDILDLKGVETILSSHSWSLTKGIHACAFRLRIKAGSDTKKILTDAYSLLREEWKFEQIYLQLEDLKTTKQLDGILAKTLHEMEPEDWGHVHHNHDHPDEHHSH</sequence>
<evidence type="ECO:0000256" key="5">
    <source>
        <dbReference type="ARBA" id="ARBA00023136"/>
    </source>
</evidence>
<keyword evidence="4 6" id="KW-1133">Transmembrane helix</keyword>
<dbReference type="InterPro" id="IPR002524">
    <property type="entry name" value="Cation_efflux"/>
</dbReference>
<keyword evidence="3" id="KW-0813">Transport</keyword>
<keyword evidence="3" id="KW-0864">Zinc transport</keyword>
<dbReference type="STRING" id="1193011.LEP1GSC058_2317"/>
<keyword evidence="3" id="KW-0406">Ion transport</keyword>
<protein>
    <submittedName>
        <fullName evidence="8">Cadmium, cobalt and zinc/H(+)-K(+) antiporter</fullName>
    </submittedName>
</protein>
<dbReference type="InterPro" id="IPR058533">
    <property type="entry name" value="Cation_efflux_TM"/>
</dbReference>
<dbReference type="Gene3D" id="1.20.1510.10">
    <property type="entry name" value="Cation efflux protein transmembrane domain"/>
    <property type="match status" value="1"/>
</dbReference>
<comment type="caution">
    <text evidence="8">The sequence shown here is derived from an EMBL/GenBank/DDBJ whole genome shotgun (WGS) entry which is preliminary data.</text>
</comment>
<organism evidence="8 9">
    <name type="scientific">Leptospira fainei serovar Hurstbridge str. BUT 6</name>
    <dbReference type="NCBI Taxonomy" id="1193011"/>
    <lineage>
        <taxon>Bacteria</taxon>
        <taxon>Pseudomonadati</taxon>
        <taxon>Spirochaetota</taxon>
        <taxon>Spirochaetia</taxon>
        <taxon>Leptospirales</taxon>
        <taxon>Leptospiraceae</taxon>
        <taxon>Leptospira</taxon>
    </lineage>
</organism>
<dbReference type="SUPFAM" id="SSF161111">
    <property type="entry name" value="Cation efflux protein transmembrane domain-like"/>
    <property type="match status" value="1"/>
</dbReference>
<evidence type="ECO:0000256" key="4">
    <source>
        <dbReference type="ARBA" id="ARBA00022989"/>
    </source>
</evidence>
<evidence type="ECO:0000256" key="1">
    <source>
        <dbReference type="ARBA" id="ARBA00004141"/>
    </source>
</evidence>
<dbReference type="InterPro" id="IPR050681">
    <property type="entry name" value="CDF/SLC30A"/>
</dbReference>
<evidence type="ECO:0000313" key="9">
    <source>
        <dbReference type="Proteomes" id="UP000014540"/>
    </source>
</evidence>
<evidence type="ECO:0000256" key="2">
    <source>
        <dbReference type="ARBA" id="ARBA00022692"/>
    </source>
</evidence>
<dbReference type="Proteomes" id="UP000014540">
    <property type="component" value="Unassembled WGS sequence"/>
</dbReference>
<reference evidence="8" key="1">
    <citation type="submission" date="2013-04" db="EMBL/GenBank/DDBJ databases">
        <authorList>
            <person name="Harkins D.M."/>
            <person name="Durkin A.S."/>
            <person name="Selengut J.D."/>
            <person name="Sanka R."/>
            <person name="DePew J."/>
            <person name="Purushe J."/>
            <person name="Ahmed A."/>
            <person name="van der Linden H."/>
            <person name="Goris M.G.A."/>
            <person name="Hartskeerl R.A."/>
            <person name="Vinetz J.M."/>
            <person name="Sutton G.G."/>
            <person name="Nelson W.C."/>
            <person name="Fouts D.E."/>
        </authorList>
    </citation>
    <scope>NUCLEOTIDE SEQUENCE [LARGE SCALE GENOMIC DNA]</scope>
    <source>
        <strain evidence="8">BUT 6</strain>
    </source>
</reference>
<keyword evidence="9" id="KW-1185">Reference proteome</keyword>
<gene>
    <name evidence="8" type="ORF">LEP1GSC058_2317</name>
</gene>
<dbReference type="NCBIfam" id="TIGR01297">
    <property type="entry name" value="CDF"/>
    <property type="match status" value="1"/>
</dbReference>
<dbReference type="GO" id="GO:0005385">
    <property type="term" value="F:zinc ion transmembrane transporter activity"/>
    <property type="evidence" value="ECO:0007669"/>
    <property type="project" value="TreeGrafter"/>
</dbReference>
<dbReference type="Pfam" id="PF01545">
    <property type="entry name" value="Cation_efflux"/>
    <property type="match status" value="1"/>
</dbReference>
<dbReference type="InterPro" id="IPR027469">
    <property type="entry name" value="Cation_efflux_TMD_sf"/>
</dbReference>
<feature type="transmembrane region" description="Helical" evidence="6">
    <location>
        <begin position="104"/>
        <end position="128"/>
    </location>
</feature>
<evidence type="ECO:0000256" key="6">
    <source>
        <dbReference type="SAM" id="Phobius"/>
    </source>
</evidence>
<keyword evidence="3" id="KW-0862">Zinc</keyword>
<proteinExistence type="predicted"/>
<evidence type="ECO:0000313" key="8">
    <source>
        <dbReference type="EMBL" id="EPG75538.1"/>
    </source>
</evidence>
<keyword evidence="2 6" id="KW-0812">Transmembrane</keyword>
<accession>S3V2B9</accession>
<dbReference type="PANTHER" id="PTHR11562">
    <property type="entry name" value="CATION EFFLUX PROTEIN/ ZINC TRANSPORTER"/>
    <property type="match status" value="1"/>
</dbReference>
<dbReference type="AlphaFoldDB" id="S3V2B9"/>
<feature type="transmembrane region" description="Helical" evidence="6">
    <location>
        <begin position="37"/>
        <end position="55"/>
    </location>
</feature>
<feature type="transmembrane region" description="Helical" evidence="6">
    <location>
        <begin position="140"/>
        <end position="163"/>
    </location>
</feature>
<feature type="transmembrane region" description="Helical" evidence="6">
    <location>
        <begin position="75"/>
        <end position="92"/>
    </location>
</feature>